<protein>
    <recommendedName>
        <fullName evidence="6">DNA 5'-3' helicase</fullName>
        <ecNumber evidence="6">5.6.2.3</ecNumber>
    </recommendedName>
</protein>
<dbReference type="InterPro" id="IPR011545">
    <property type="entry name" value="DEAD/DEAH_box_helicase_dom"/>
</dbReference>
<evidence type="ECO:0000256" key="7">
    <source>
        <dbReference type="ARBA" id="ARBA00048954"/>
    </source>
</evidence>
<reference evidence="9" key="2">
    <citation type="submission" date="2020-09" db="EMBL/GenBank/DDBJ databases">
        <authorList>
            <person name="Sun Q."/>
            <person name="Zhou Y."/>
        </authorList>
    </citation>
    <scope>NUCLEOTIDE SEQUENCE</scope>
    <source>
        <strain evidence="9">CGMCC 1.12181</strain>
    </source>
</reference>
<dbReference type="GO" id="GO:0005524">
    <property type="term" value="F:ATP binding"/>
    <property type="evidence" value="ECO:0007669"/>
    <property type="project" value="UniProtKB-KW"/>
</dbReference>
<dbReference type="PANTHER" id="PTHR11472:SF34">
    <property type="entry name" value="REGULATOR OF TELOMERE ELONGATION HELICASE 1"/>
    <property type="match status" value="1"/>
</dbReference>
<evidence type="ECO:0000256" key="1">
    <source>
        <dbReference type="ARBA" id="ARBA00001966"/>
    </source>
</evidence>
<keyword evidence="4" id="KW-0067">ATP-binding</keyword>
<evidence type="ECO:0000313" key="9">
    <source>
        <dbReference type="EMBL" id="GGF87242.1"/>
    </source>
</evidence>
<dbReference type="EMBL" id="BMEO01000002">
    <property type="protein sequence ID" value="GGF87242.1"/>
    <property type="molecule type" value="Genomic_DNA"/>
</dbReference>
<comment type="catalytic activity">
    <reaction evidence="7">
        <text>ATP + H2O = ADP + phosphate + H(+)</text>
        <dbReference type="Rhea" id="RHEA:13065"/>
        <dbReference type="ChEBI" id="CHEBI:15377"/>
        <dbReference type="ChEBI" id="CHEBI:15378"/>
        <dbReference type="ChEBI" id="CHEBI:30616"/>
        <dbReference type="ChEBI" id="CHEBI:43474"/>
        <dbReference type="ChEBI" id="CHEBI:456216"/>
        <dbReference type="EC" id="5.6.2.3"/>
    </reaction>
</comment>
<organism evidence="9 10">
    <name type="scientific">Marinicella pacifica</name>
    <dbReference type="NCBI Taxonomy" id="1171543"/>
    <lineage>
        <taxon>Bacteria</taxon>
        <taxon>Pseudomonadati</taxon>
        <taxon>Pseudomonadota</taxon>
        <taxon>Gammaproteobacteria</taxon>
        <taxon>Lysobacterales</taxon>
        <taxon>Marinicellaceae</taxon>
        <taxon>Marinicella</taxon>
    </lineage>
</organism>
<evidence type="ECO:0000256" key="2">
    <source>
        <dbReference type="ARBA" id="ARBA00022741"/>
    </source>
</evidence>
<dbReference type="InterPro" id="IPR014001">
    <property type="entry name" value="Helicase_ATP-bd"/>
</dbReference>
<dbReference type="PANTHER" id="PTHR11472">
    <property type="entry name" value="DNA REPAIR DEAD HELICASE RAD3/XP-D SUBFAMILY MEMBER"/>
    <property type="match status" value="1"/>
</dbReference>
<keyword evidence="2" id="KW-0547">Nucleotide-binding</keyword>
<dbReference type="SUPFAM" id="SSF52540">
    <property type="entry name" value="P-loop containing nucleoside triphosphate hydrolases"/>
    <property type="match status" value="2"/>
</dbReference>
<evidence type="ECO:0000256" key="4">
    <source>
        <dbReference type="ARBA" id="ARBA00022840"/>
    </source>
</evidence>
<dbReference type="GO" id="GO:0003676">
    <property type="term" value="F:nucleic acid binding"/>
    <property type="evidence" value="ECO:0007669"/>
    <property type="project" value="InterPro"/>
</dbReference>
<comment type="caution">
    <text evidence="9">The sequence shown here is derived from an EMBL/GenBank/DDBJ whole genome shotgun (WGS) entry which is preliminary data.</text>
</comment>
<evidence type="ECO:0000256" key="3">
    <source>
        <dbReference type="ARBA" id="ARBA00022801"/>
    </source>
</evidence>
<feature type="domain" description="Helicase ATP-binding" evidence="8">
    <location>
        <begin position="12"/>
        <end position="300"/>
    </location>
</feature>
<keyword evidence="9" id="KW-0347">Helicase</keyword>
<dbReference type="InterPro" id="IPR006555">
    <property type="entry name" value="ATP-dep_Helicase_C"/>
</dbReference>
<dbReference type="PROSITE" id="PS51193">
    <property type="entry name" value="HELICASE_ATP_BIND_2"/>
    <property type="match status" value="1"/>
</dbReference>
<reference evidence="9" key="1">
    <citation type="journal article" date="2014" name="Int. J. Syst. Evol. Microbiol.">
        <title>Complete genome sequence of Corynebacterium casei LMG S-19264T (=DSM 44701T), isolated from a smear-ripened cheese.</title>
        <authorList>
            <consortium name="US DOE Joint Genome Institute (JGI-PGF)"/>
            <person name="Walter F."/>
            <person name="Albersmeier A."/>
            <person name="Kalinowski J."/>
            <person name="Ruckert C."/>
        </authorList>
    </citation>
    <scope>NUCLEOTIDE SEQUENCE</scope>
    <source>
        <strain evidence="9">CGMCC 1.12181</strain>
    </source>
</reference>
<sequence>MDIEHVLGAEGLLAQAMEDFQPRQTQLDLAQTIADVIADNQTLIAEAGTGTGKTFAYLVPALLSGKKTIISTGTKNLQEQLFNKDIPFLLSHLEFKHKPKIRLLKGRNNYLCHYRYQQSLHKAVSRYPANQSLYRVLPQWIEQTNTGDLVELSDELNNSIARHEITSTAENCLGKDCAFYNDCFVYRARNRALNADVLVINHHLLLADMALKEDGFGELLPHAEVIVIDESHQLSGIAERFFSQNITSRQCKDLLTDIKTAVGDVKGGFHAIQEAYFDFDISLKKTQSALVSLDNRRSMEELLNNEDIHNELRQFEQNGHDLLNALEPMVAADKAVEQGYLRLAALLDLLKDMMTTDDSDHVYWYEADNNRFALHKSPLDVSGPLSRFKAKIDAAWIMTSATITVNQRFDHFQNQTGFNDAQTLFVDSPFNYRQQARLLLPEPGSLPEPNHFNYNNELFQYLRPIIENIPGGIFFLFTAKKNREAAKAFFEHSNLARNLYVQNDSNSAQILEEFRNDGNGLLLGTYSFWEGVDVSGTGLSCVIIDRIPFLHPDDPIQKAKENHLKNQGKHPFKELQIPHATLTLKQGSGRLIRGETDHGLLILCDPRFKSKPYGQILLKSLPEIPQIDSQDDAIRFMGKK</sequence>
<comment type="cofactor">
    <cofactor evidence="1">
        <name>[4Fe-4S] cluster</name>
        <dbReference type="ChEBI" id="CHEBI:49883"/>
    </cofactor>
</comment>
<comment type="similarity">
    <text evidence="5">Belongs to the helicase family. DinG subfamily.</text>
</comment>
<dbReference type="SMART" id="SM00487">
    <property type="entry name" value="DEXDc"/>
    <property type="match status" value="1"/>
</dbReference>
<dbReference type="Pfam" id="PF00270">
    <property type="entry name" value="DEAD"/>
    <property type="match status" value="1"/>
</dbReference>
<dbReference type="Proteomes" id="UP000605253">
    <property type="component" value="Unassembled WGS sequence"/>
</dbReference>
<evidence type="ECO:0000313" key="10">
    <source>
        <dbReference type="Proteomes" id="UP000605253"/>
    </source>
</evidence>
<proteinExistence type="inferred from homology"/>
<dbReference type="Gene3D" id="3.40.50.300">
    <property type="entry name" value="P-loop containing nucleotide triphosphate hydrolases"/>
    <property type="match status" value="2"/>
</dbReference>
<name>A0A917FJ84_9GAMM</name>
<dbReference type="SMART" id="SM00491">
    <property type="entry name" value="HELICc2"/>
    <property type="match status" value="1"/>
</dbReference>
<accession>A0A917FJ84</accession>
<evidence type="ECO:0000259" key="8">
    <source>
        <dbReference type="PROSITE" id="PS51193"/>
    </source>
</evidence>
<dbReference type="GO" id="GO:0043139">
    <property type="term" value="F:5'-3' DNA helicase activity"/>
    <property type="evidence" value="ECO:0007669"/>
    <property type="project" value="UniProtKB-EC"/>
</dbReference>
<keyword evidence="10" id="KW-1185">Reference proteome</keyword>
<dbReference type="AlphaFoldDB" id="A0A917FJ84"/>
<dbReference type="GO" id="GO:0006281">
    <property type="term" value="P:DNA repair"/>
    <property type="evidence" value="ECO:0007669"/>
    <property type="project" value="TreeGrafter"/>
</dbReference>
<dbReference type="InterPro" id="IPR045028">
    <property type="entry name" value="DinG/Rad3-like"/>
</dbReference>
<evidence type="ECO:0000256" key="5">
    <source>
        <dbReference type="ARBA" id="ARBA00038058"/>
    </source>
</evidence>
<dbReference type="RefSeq" id="WP_188364135.1">
    <property type="nucleotide sequence ID" value="NZ_BAABJF010000032.1"/>
</dbReference>
<dbReference type="EC" id="5.6.2.3" evidence="6"/>
<dbReference type="InterPro" id="IPR027417">
    <property type="entry name" value="P-loop_NTPase"/>
</dbReference>
<evidence type="ECO:0000256" key="6">
    <source>
        <dbReference type="ARBA" id="ARBA00044969"/>
    </source>
</evidence>
<keyword evidence="3" id="KW-0378">Hydrolase</keyword>
<dbReference type="Pfam" id="PF13307">
    <property type="entry name" value="Helicase_C_2"/>
    <property type="match status" value="1"/>
</dbReference>
<gene>
    <name evidence="9" type="ORF">GCM10011365_05380</name>
</gene>
<dbReference type="GO" id="GO:0016818">
    <property type="term" value="F:hydrolase activity, acting on acid anhydrides, in phosphorus-containing anhydrides"/>
    <property type="evidence" value="ECO:0007669"/>
    <property type="project" value="InterPro"/>
</dbReference>
<dbReference type="InterPro" id="IPR014013">
    <property type="entry name" value="Helic_SF1/SF2_ATP-bd_DinG/Rad3"/>
</dbReference>